<dbReference type="InterPro" id="IPR002826">
    <property type="entry name" value="MptE-like"/>
</dbReference>
<keyword evidence="1" id="KW-1133">Transmembrane helix</keyword>
<protein>
    <submittedName>
        <fullName evidence="3">Motility accessory factor</fullName>
    </submittedName>
</protein>
<dbReference type="EMBL" id="CP007770">
    <property type="protein sequence ID" value="AJC87160.1"/>
    <property type="molecule type" value="Genomic_DNA"/>
</dbReference>
<dbReference type="Pfam" id="PF01973">
    <property type="entry name" value="MptE-like"/>
    <property type="match status" value="1"/>
</dbReference>
<evidence type="ECO:0000259" key="2">
    <source>
        <dbReference type="Pfam" id="PF01973"/>
    </source>
</evidence>
<feature type="transmembrane region" description="Helical" evidence="1">
    <location>
        <begin position="74"/>
        <end position="94"/>
    </location>
</feature>
<dbReference type="PANTHER" id="PTHR41786:SF1">
    <property type="entry name" value="6-HYDROXYMETHYLPTERIN DIPHOSPHOKINASE MPTE-LIKE DOMAIN-CONTAINING PROTEIN"/>
    <property type="match status" value="1"/>
</dbReference>
<dbReference type="AlphaFoldDB" id="A0A0A8H050"/>
<reference evidence="3 4" key="1">
    <citation type="journal article" date="2014" name="Genome Biol. Evol.">
        <title>Comparative Genomics of the Campylobacter lari Group.</title>
        <authorList>
            <person name="Miller W.G."/>
            <person name="Yee E."/>
            <person name="Chapman M.H."/>
            <person name="Smith T.P."/>
            <person name="Bono J.L."/>
            <person name="Huynh S."/>
            <person name="Parker C.T."/>
            <person name="Vandamme P."/>
            <person name="Luong K."/>
            <person name="Korlach J."/>
        </authorList>
    </citation>
    <scope>NUCLEOTIDE SEQUENCE [LARGE SCALE GENOMIC DNA]</scope>
    <source>
        <strain evidence="3 4">NCTC 12927</strain>
    </source>
</reference>
<dbReference type="RefSeq" id="WP_052251929.1">
    <property type="nucleotide sequence ID" value="NZ_CP007770.1"/>
</dbReference>
<dbReference type="GeneID" id="74430977"/>
<dbReference type="HOGENOM" id="CLU_026503_1_0_7"/>
<evidence type="ECO:0000313" key="4">
    <source>
        <dbReference type="Proteomes" id="UP000031163"/>
    </source>
</evidence>
<keyword evidence="1" id="KW-0472">Membrane</keyword>
<dbReference type="KEGG" id="cis:CINS_0156"/>
<organism evidence="3 4">
    <name type="scientific">Campylobacter insulaenigrae NCTC 12927</name>
    <dbReference type="NCBI Taxonomy" id="1031564"/>
    <lineage>
        <taxon>Bacteria</taxon>
        <taxon>Pseudomonadati</taxon>
        <taxon>Campylobacterota</taxon>
        <taxon>Epsilonproteobacteria</taxon>
        <taxon>Campylobacterales</taxon>
        <taxon>Campylobacteraceae</taxon>
        <taxon>Campylobacter</taxon>
    </lineage>
</organism>
<gene>
    <name evidence="3" type="primary">maf6</name>
    <name evidence="3" type="ORF">CINS_0156</name>
</gene>
<name>A0A0A8H050_9BACT</name>
<feature type="domain" description="6-hydroxymethylpterin diphosphokinase MptE-like" evidence="2">
    <location>
        <begin position="206"/>
        <end position="381"/>
    </location>
</feature>
<evidence type="ECO:0000313" key="3">
    <source>
        <dbReference type="EMBL" id="AJC87160.1"/>
    </source>
</evidence>
<keyword evidence="1" id="KW-0812">Transmembrane</keyword>
<evidence type="ECO:0000256" key="1">
    <source>
        <dbReference type="SAM" id="Phobius"/>
    </source>
</evidence>
<dbReference type="PANTHER" id="PTHR41786">
    <property type="entry name" value="MOTILITY ACCESSORY FACTOR MAF"/>
    <property type="match status" value="1"/>
</dbReference>
<dbReference type="STRING" id="1031564.CINS_0156"/>
<accession>A0A0A8H050</accession>
<sequence>MQENLFDKNINALKDKRLKEKLQNFNERKFQVQIGDDSLDINFIKENYGGGYNKIYDDALFDLHEKIKTYDDKYFLYPILYFYGFGNGILYKVLLQNKHHQKIVVFEQELEFIFLSFHYIDFSEELKTNSLIIFDTSAININDFERICRHSPFFNFLRVYFLDLHCDYYEKYQDDILKINRQMQEHIKKIIYGFGNDSKDSLIGVQNFIHNIPNIVSCITFKELLKKRSNARENAIIVSTGPSLIKQLPLLKQYSNKATIFCADSAYPILAKYNIKPDYVLSLERVDFTSEFFNNDFGEFDKDIVFVLKYLTHPNTFKYLNKKQTNITIISEYSPCINFIGLNDFGYIYTGSSVAVMGYMLAMHLKHQNIILIGQDLAYANDGASHPEEYHYGKYDTYDPKDIDYNLKTTAYGGKGEVKTTTTWNLFKIQLEEAIFNVKQLCNITTYNATEGGARIEGAIEKSFKELCENILDKNFEKSFKNLEKLNHKRQIELKLKAFYNIYEIIKFCQDLEKECINIHNHISFLSSDEQNFTILIKKLDEFKTKIEKNSIIASITTSINIQFDLNLARIFVLNPKTKEDSFNKTLLWIQEHLEWITMLEEHIKTLRKTLEHSSLFLEENLKQHNLHRQIQKIKSTKLKQRIFTFKPMNFI</sequence>
<proteinExistence type="predicted"/>
<dbReference type="Proteomes" id="UP000031163">
    <property type="component" value="Chromosome"/>
</dbReference>